<proteinExistence type="predicted"/>
<dbReference type="FunFam" id="3.30.565.10:FF:000023">
    <property type="entry name" value="PAS domain-containing sensor histidine kinase"/>
    <property type="match status" value="1"/>
</dbReference>
<dbReference type="InterPro" id="IPR004358">
    <property type="entry name" value="Sig_transdc_His_kin-like_C"/>
</dbReference>
<dbReference type="OrthoDB" id="9810447at2"/>
<evidence type="ECO:0000256" key="4">
    <source>
        <dbReference type="ARBA" id="ARBA00022475"/>
    </source>
</evidence>
<comment type="subcellular location">
    <subcellularLocation>
        <location evidence="2">Cell membrane</location>
    </subcellularLocation>
</comment>
<evidence type="ECO:0000256" key="8">
    <source>
        <dbReference type="ARBA" id="ARBA00022777"/>
    </source>
</evidence>
<evidence type="ECO:0000256" key="2">
    <source>
        <dbReference type="ARBA" id="ARBA00004236"/>
    </source>
</evidence>
<dbReference type="PROSITE" id="PS50109">
    <property type="entry name" value="HIS_KIN"/>
    <property type="match status" value="1"/>
</dbReference>
<dbReference type="SUPFAM" id="SSF47384">
    <property type="entry name" value="Homodimeric domain of signal transducing histidine kinase"/>
    <property type="match status" value="1"/>
</dbReference>
<protein>
    <recommendedName>
        <fullName evidence="3">histidine kinase</fullName>
        <ecNumber evidence="3">2.7.13.3</ecNumber>
    </recommendedName>
</protein>
<dbReference type="InterPro" id="IPR036097">
    <property type="entry name" value="HisK_dim/P_sf"/>
</dbReference>
<evidence type="ECO:0000256" key="12">
    <source>
        <dbReference type="SAM" id="Coils"/>
    </source>
</evidence>
<evidence type="ECO:0000256" key="10">
    <source>
        <dbReference type="ARBA" id="ARBA00023012"/>
    </source>
</evidence>
<evidence type="ECO:0000256" key="6">
    <source>
        <dbReference type="ARBA" id="ARBA00022679"/>
    </source>
</evidence>
<keyword evidence="10" id="KW-0902">Two-component regulatory system</keyword>
<name>A0A1I2GFG6_9BACT</name>
<dbReference type="Pfam" id="PF13181">
    <property type="entry name" value="TPR_8"/>
    <property type="match status" value="1"/>
</dbReference>
<dbReference type="Gene3D" id="3.30.565.10">
    <property type="entry name" value="Histidine kinase-like ATPase, C-terminal domain"/>
    <property type="match status" value="1"/>
</dbReference>
<evidence type="ECO:0000256" key="11">
    <source>
        <dbReference type="ARBA" id="ARBA00023136"/>
    </source>
</evidence>
<dbReference type="GO" id="GO:0005524">
    <property type="term" value="F:ATP binding"/>
    <property type="evidence" value="ECO:0007669"/>
    <property type="project" value="UniProtKB-KW"/>
</dbReference>
<dbReference type="SMART" id="SM00387">
    <property type="entry name" value="HATPase_c"/>
    <property type="match status" value="1"/>
</dbReference>
<keyword evidence="11 13" id="KW-0472">Membrane</keyword>
<evidence type="ECO:0000256" key="9">
    <source>
        <dbReference type="ARBA" id="ARBA00022840"/>
    </source>
</evidence>
<keyword evidence="7" id="KW-0547">Nucleotide-binding</keyword>
<dbReference type="SMART" id="SM00028">
    <property type="entry name" value="TPR"/>
    <property type="match status" value="5"/>
</dbReference>
<dbReference type="STRING" id="1003.SAMN04488541_10188"/>
<evidence type="ECO:0000313" key="16">
    <source>
        <dbReference type="Proteomes" id="UP000199513"/>
    </source>
</evidence>
<dbReference type="GO" id="GO:0005886">
    <property type="term" value="C:plasma membrane"/>
    <property type="evidence" value="ECO:0007669"/>
    <property type="project" value="UniProtKB-SubCell"/>
</dbReference>
<dbReference type="InterPro" id="IPR005467">
    <property type="entry name" value="His_kinase_dom"/>
</dbReference>
<comment type="catalytic activity">
    <reaction evidence="1">
        <text>ATP + protein L-histidine = ADP + protein N-phospho-L-histidine.</text>
        <dbReference type="EC" id="2.7.13.3"/>
    </reaction>
</comment>
<sequence length="652" mass="74843">MRYSFVLLLFFFLSFSLVFAQRTKIDSLHNQIRNYPAQDSVKVDMLIDLAYRYYQSYPDSTLFFAQKGLTLAERLKYKKGIGRAYNRIAIAYSVKGKYAEGLTFYFNSLKIAEQLGDEVGTASALNNIGYILRLQKQYKQSLDYTLQALAISQRNQNIGAMAVNLTNLGWLYSNIGDYQKALGFAARGMKMADAIEDNYHASISRHIVAKVYAKQERFDLALVHYQEGLKKAETAQIKQQIAFHLLGIGEIYFIKKQLNEAQLYLRKALEIAQEVKSPEIVQEASLALVNLHRSKGEYIKAFEYNDIFNIAKDSIFTLEQQTQINRLQYEFEVEKNRREIALLEKDNEYQKAKKELFLNWLYAALGLVFLVSILTFSLYRSRQKLWQANRLLAFQKTELEQKNAEIDEQNRSISLQSAQLQEMNKFKDKLFSIIAHDLRNPVVALKNTIDILEPEILHASELTFIKTELLKQFNSMDFTLTNLLEWARSQMKGETYLKENLNLHEIVENTIKLLLPLARLKEIAICNQIPVSTIVHADLNHVRFIIRNLLNNAIKFTDKQGSITIAVDKKDKQCVIAVKDTGIGMSKEEQNKLFAMSTNISTQGTEGEKGTGLGLILCKEFVEKNNGKIWVESEKGQGSTFYFTLPEVELSK</sequence>
<feature type="domain" description="Histidine kinase" evidence="14">
    <location>
        <begin position="433"/>
        <end position="649"/>
    </location>
</feature>
<keyword evidence="13" id="KW-0812">Transmembrane</keyword>
<dbReference type="CDD" id="cd00082">
    <property type="entry name" value="HisKA"/>
    <property type="match status" value="1"/>
</dbReference>
<keyword evidence="8 15" id="KW-0418">Kinase</keyword>
<dbReference type="SUPFAM" id="SSF48452">
    <property type="entry name" value="TPR-like"/>
    <property type="match status" value="2"/>
</dbReference>
<feature type="transmembrane region" description="Helical" evidence="13">
    <location>
        <begin position="360"/>
        <end position="379"/>
    </location>
</feature>
<evidence type="ECO:0000256" key="1">
    <source>
        <dbReference type="ARBA" id="ARBA00000085"/>
    </source>
</evidence>
<keyword evidence="9" id="KW-0067">ATP-binding</keyword>
<keyword evidence="12" id="KW-0175">Coiled coil</keyword>
<dbReference type="Gene3D" id="1.25.40.10">
    <property type="entry name" value="Tetratricopeptide repeat domain"/>
    <property type="match status" value="1"/>
</dbReference>
<dbReference type="InterPro" id="IPR003661">
    <property type="entry name" value="HisK_dim/P_dom"/>
</dbReference>
<organism evidence="15 16">
    <name type="scientific">Thermoflexibacter ruber</name>
    <dbReference type="NCBI Taxonomy" id="1003"/>
    <lineage>
        <taxon>Bacteria</taxon>
        <taxon>Pseudomonadati</taxon>
        <taxon>Bacteroidota</taxon>
        <taxon>Cytophagia</taxon>
        <taxon>Cytophagales</taxon>
        <taxon>Thermoflexibacteraceae</taxon>
        <taxon>Thermoflexibacter</taxon>
    </lineage>
</organism>
<dbReference type="SMART" id="SM00388">
    <property type="entry name" value="HisKA"/>
    <property type="match status" value="1"/>
</dbReference>
<dbReference type="Proteomes" id="UP000199513">
    <property type="component" value="Unassembled WGS sequence"/>
</dbReference>
<dbReference type="AlphaFoldDB" id="A0A1I2GFG6"/>
<dbReference type="PRINTS" id="PR00344">
    <property type="entry name" value="BCTRLSENSOR"/>
</dbReference>
<evidence type="ECO:0000256" key="5">
    <source>
        <dbReference type="ARBA" id="ARBA00022553"/>
    </source>
</evidence>
<dbReference type="PANTHER" id="PTHR43047">
    <property type="entry name" value="TWO-COMPONENT HISTIDINE PROTEIN KINASE"/>
    <property type="match status" value="1"/>
</dbReference>
<dbReference type="EC" id="2.7.13.3" evidence="3"/>
<dbReference type="GO" id="GO:0009927">
    <property type="term" value="F:histidine phosphotransfer kinase activity"/>
    <property type="evidence" value="ECO:0007669"/>
    <property type="project" value="TreeGrafter"/>
</dbReference>
<dbReference type="RefSeq" id="WP_091545100.1">
    <property type="nucleotide sequence ID" value="NZ_FONY01000018.1"/>
</dbReference>
<dbReference type="GO" id="GO:0000155">
    <property type="term" value="F:phosphorelay sensor kinase activity"/>
    <property type="evidence" value="ECO:0007669"/>
    <property type="project" value="InterPro"/>
</dbReference>
<dbReference type="EMBL" id="FONY01000018">
    <property type="protein sequence ID" value="SFF15720.1"/>
    <property type="molecule type" value="Genomic_DNA"/>
</dbReference>
<evidence type="ECO:0000256" key="13">
    <source>
        <dbReference type="SAM" id="Phobius"/>
    </source>
</evidence>
<evidence type="ECO:0000256" key="3">
    <source>
        <dbReference type="ARBA" id="ARBA00012438"/>
    </source>
</evidence>
<gene>
    <name evidence="15" type="ORF">SAMN04488541_10188</name>
</gene>
<dbReference type="InterPro" id="IPR011990">
    <property type="entry name" value="TPR-like_helical_dom_sf"/>
</dbReference>
<dbReference type="Pfam" id="PF13176">
    <property type="entry name" value="TPR_7"/>
    <property type="match status" value="1"/>
</dbReference>
<feature type="coiled-coil region" evidence="12">
    <location>
        <begin position="392"/>
        <end position="419"/>
    </location>
</feature>
<keyword evidence="4" id="KW-1003">Cell membrane</keyword>
<dbReference type="InterPro" id="IPR003594">
    <property type="entry name" value="HATPase_dom"/>
</dbReference>
<evidence type="ECO:0000313" key="15">
    <source>
        <dbReference type="EMBL" id="SFF15720.1"/>
    </source>
</evidence>
<accession>A0A1I2GFG6</accession>
<evidence type="ECO:0000259" key="14">
    <source>
        <dbReference type="PROSITE" id="PS50109"/>
    </source>
</evidence>
<keyword evidence="5" id="KW-0597">Phosphoprotein</keyword>
<dbReference type="Pfam" id="PF13424">
    <property type="entry name" value="TPR_12"/>
    <property type="match status" value="1"/>
</dbReference>
<dbReference type="InterPro" id="IPR036890">
    <property type="entry name" value="HATPase_C_sf"/>
</dbReference>
<dbReference type="SUPFAM" id="SSF55874">
    <property type="entry name" value="ATPase domain of HSP90 chaperone/DNA topoisomerase II/histidine kinase"/>
    <property type="match status" value="1"/>
</dbReference>
<dbReference type="InterPro" id="IPR019734">
    <property type="entry name" value="TPR_rpt"/>
</dbReference>
<dbReference type="PANTHER" id="PTHR43047:SF72">
    <property type="entry name" value="OSMOSENSING HISTIDINE PROTEIN KINASE SLN1"/>
    <property type="match status" value="1"/>
</dbReference>
<keyword evidence="13" id="KW-1133">Transmembrane helix</keyword>
<reference evidence="15 16" key="1">
    <citation type="submission" date="2016-10" db="EMBL/GenBank/DDBJ databases">
        <authorList>
            <person name="de Groot N.N."/>
        </authorList>
    </citation>
    <scope>NUCLEOTIDE SEQUENCE [LARGE SCALE GENOMIC DNA]</scope>
    <source>
        <strain>GEY</strain>
        <strain evidence="16">DSM 9560</strain>
    </source>
</reference>
<dbReference type="Pfam" id="PF02518">
    <property type="entry name" value="HATPase_c"/>
    <property type="match status" value="1"/>
</dbReference>
<evidence type="ECO:0000256" key="7">
    <source>
        <dbReference type="ARBA" id="ARBA00022741"/>
    </source>
</evidence>
<dbReference type="Gene3D" id="1.10.287.130">
    <property type="match status" value="1"/>
</dbReference>
<keyword evidence="6" id="KW-0808">Transferase</keyword>
<keyword evidence="16" id="KW-1185">Reference proteome</keyword>